<sequence length="93" mass="10297">MQLTVSKPVVGLSLLFMLVVMSALAVVYVSHLNRQQFNLLQAELTLQSEAQVKWGQLLLQHSTLTTPSRLDKIATGKLAMHIPSSEEMVIVKP</sequence>
<keyword evidence="4 8" id="KW-0812">Transmembrane</keyword>
<comment type="subcellular location">
    <subcellularLocation>
        <location evidence="8">Cell inner membrane</location>
        <topology evidence="8">Single-pass type II membrane protein</topology>
    </subcellularLocation>
    <subcellularLocation>
        <location evidence="1">Cell membrane</location>
        <topology evidence="1">Single-pass type II membrane protein</topology>
    </subcellularLocation>
    <text evidence="8">Localizes to the division septum where it forms a ring structure.</text>
</comment>
<dbReference type="RefSeq" id="WP_180567673.1">
    <property type="nucleotide sequence ID" value="NZ_JACCKB010000006.1"/>
</dbReference>
<evidence type="ECO:0000256" key="4">
    <source>
        <dbReference type="ARBA" id="ARBA00022692"/>
    </source>
</evidence>
<dbReference type="HAMAP" id="MF_00910">
    <property type="entry name" value="FtsL"/>
    <property type="match status" value="1"/>
</dbReference>
<keyword evidence="2 8" id="KW-1003">Cell membrane</keyword>
<evidence type="ECO:0000256" key="2">
    <source>
        <dbReference type="ARBA" id="ARBA00022475"/>
    </source>
</evidence>
<comment type="function">
    <text evidence="8">Essential cell division protein. May link together the upstream cell division proteins, which are predominantly cytoplasmic, with the downstream cell division proteins, which are predominantly periplasmic.</text>
</comment>
<dbReference type="PANTHER" id="PTHR37479">
    <property type="entry name" value="CELL DIVISION PROTEIN FTSL"/>
    <property type="match status" value="1"/>
</dbReference>
<dbReference type="Proteomes" id="UP000569732">
    <property type="component" value="Unassembled WGS sequence"/>
</dbReference>
<evidence type="ECO:0000256" key="6">
    <source>
        <dbReference type="ARBA" id="ARBA00023136"/>
    </source>
</evidence>
<dbReference type="EMBL" id="JACCKB010000006">
    <property type="protein sequence ID" value="NYZ65643.1"/>
    <property type="molecule type" value="Genomic_DNA"/>
</dbReference>
<dbReference type="AlphaFoldDB" id="A0A853HWL6"/>
<protein>
    <recommendedName>
        <fullName evidence="8 9">Cell division protein FtsL</fullName>
    </recommendedName>
</protein>
<evidence type="ECO:0000256" key="5">
    <source>
        <dbReference type="ARBA" id="ARBA00022989"/>
    </source>
</evidence>
<name>A0A853HWL6_9GAMM</name>
<dbReference type="GO" id="GO:0043093">
    <property type="term" value="P:FtsZ-dependent cytokinesis"/>
    <property type="evidence" value="ECO:0007669"/>
    <property type="project" value="UniProtKB-UniRule"/>
</dbReference>
<gene>
    <name evidence="8 10" type="primary">ftsL</name>
    <name evidence="10" type="ORF">H0A36_06435</name>
</gene>
<organism evidence="10 11">
    <name type="scientific">Spartinivicinus marinus</name>
    <dbReference type="NCBI Taxonomy" id="2994442"/>
    <lineage>
        <taxon>Bacteria</taxon>
        <taxon>Pseudomonadati</taxon>
        <taxon>Pseudomonadota</taxon>
        <taxon>Gammaproteobacteria</taxon>
        <taxon>Oceanospirillales</taxon>
        <taxon>Zooshikellaceae</taxon>
        <taxon>Spartinivicinus</taxon>
    </lineage>
</organism>
<evidence type="ECO:0000256" key="3">
    <source>
        <dbReference type="ARBA" id="ARBA00022618"/>
    </source>
</evidence>
<evidence type="ECO:0000256" key="8">
    <source>
        <dbReference type="HAMAP-Rule" id="MF_00910"/>
    </source>
</evidence>
<comment type="similarity">
    <text evidence="8">Belongs to the FtsL family.</text>
</comment>
<keyword evidence="7 8" id="KW-0131">Cell cycle</keyword>
<comment type="subunit">
    <text evidence="8">Part of a complex composed of FtsB, FtsL and FtsQ.</text>
</comment>
<evidence type="ECO:0000256" key="7">
    <source>
        <dbReference type="ARBA" id="ARBA00023306"/>
    </source>
</evidence>
<keyword evidence="8" id="KW-0997">Cell inner membrane</keyword>
<evidence type="ECO:0000256" key="1">
    <source>
        <dbReference type="ARBA" id="ARBA00004401"/>
    </source>
</evidence>
<evidence type="ECO:0000313" key="10">
    <source>
        <dbReference type="EMBL" id="NYZ65643.1"/>
    </source>
</evidence>
<dbReference type="GO" id="GO:0005886">
    <property type="term" value="C:plasma membrane"/>
    <property type="evidence" value="ECO:0007669"/>
    <property type="project" value="UniProtKB-SubCell"/>
</dbReference>
<dbReference type="NCBIfam" id="TIGR02209">
    <property type="entry name" value="ftsL_broad"/>
    <property type="match status" value="1"/>
</dbReference>
<comment type="caution">
    <text evidence="10">The sequence shown here is derived from an EMBL/GenBank/DDBJ whole genome shotgun (WGS) entry which is preliminary data.</text>
</comment>
<proteinExistence type="inferred from homology"/>
<accession>A0A853HWL6</accession>
<reference evidence="10 11" key="1">
    <citation type="submission" date="2020-07" db="EMBL/GenBank/DDBJ databases">
        <title>Endozoicomonas sp. nov., isolated from sediment.</title>
        <authorList>
            <person name="Gu T."/>
        </authorList>
    </citation>
    <scope>NUCLEOTIDE SEQUENCE [LARGE SCALE GENOMIC DNA]</scope>
    <source>
        <strain evidence="10 11">SM1973</strain>
    </source>
</reference>
<keyword evidence="11" id="KW-1185">Reference proteome</keyword>
<dbReference type="GO" id="GO:0032153">
    <property type="term" value="C:cell division site"/>
    <property type="evidence" value="ECO:0007669"/>
    <property type="project" value="UniProtKB-UniRule"/>
</dbReference>
<keyword evidence="5 8" id="KW-1133">Transmembrane helix</keyword>
<dbReference type="InterPro" id="IPR011922">
    <property type="entry name" value="Cell_div_FtsL"/>
</dbReference>
<dbReference type="Pfam" id="PF04999">
    <property type="entry name" value="FtsL"/>
    <property type="match status" value="1"/>
</dbReference>
<evidence type="ECO:0000313" key="11">
    <source>
        <dbReference type="Proteomes" id="UP000569732"/>
    </source>
</evidence>
<evidence type="ECO:0000256" key="9">
    <source>
        <dbReference type="NCBIfam" id="TIGR02209"/>
    </source>
</evidence>
<keyword evidence="3 8" id="KW-0132">Cell division</keyword>
<keyword evidence="6 8" id="KW-0472">Membrane</keyword>
<dbReference type="PANTHER" id="PTHR37479:SF1">
    <property type="entry name" value="CELL DIVISION PROTEIN FTSL"/>
    <property type="match status" value="1"/>
</dbReference>